<gene>
    <name evidence="2" type="ORF">D4739_06770</name>
</gene>
<sequence length="222" mass="23063">MRLSVALAVSTVLPFAVACSSYADTSAKQVEKDVKAAMSGLKSVHLGGEVEQDGTKLELDLSLNTDGDCTGSIGLGTMGKLDLIRVDGASFVRPDEAFWTASGAGAVAKAAKGKWIGGEDAFGGMAGQICDLDGMLDDINSDDDSYGKVSEAEPIDGKDVVKVAFTTTDDSKGTLYVLSDDPHYVVKADVGDEGSITFSEFDEPVEPKAPAKNQVIDASKLG</sequence>
<organism evidence="2 3">
    <name type="scientific">Nocardioides cavernaquae</name>
    <dbReference type="NCBI Taxonomy" id="2321396"/>
    <lineage>
        <taxon>Bacteria</taxon>
        <taxon>Bacillati</taxon>
        <taxon>Actinomycetota</taxon>
        <taxon>Actinomycetes</taxon>
        <taxon>Propionibacteriales</taxon>
        <taxon>Nocardioidaceae</taxon>
        <taxon>Nocardioides</taxon>
    </lineage>
</organism>
<evidence type="ECO:0000256" key="1">
    <source>
        <dbReference type="SAM" id="SignalP"/>
    </source>
</evidence>
<feature type="signal peptide" evidence="1">
    <location>
        <begin position="1"/>
        <end position="18"/>
    </location>
</feature>
<dbReference type="EMBL" id="QYRP01000002">
    <property type="protein sequence ID" value="RJS45957.1"/>
    <property type="molecule type" value="Genomic_DNA"/>
</dbReference>
<dbReference type="RefSeq" id="WP_120059857.1">
    <property type="nucleotide sequence ID" value="NZ_QYRP01000002.1"/>
</dbReference>
<comment type="caution">
    <text evidence="2">The sequence shown here is derived from an EMBL/GenBank/DDBJ whole genome shotgun (WGS) entry which is preliminary data.</text>
</comment>
<dbReference type="PROSITE" id="PS51257">
    <property type="entry name" value="PROKAR_LIPOPROTEIN"/>
    <property type="match status" value="1"/>
</dbReference>
<dbReference type="AlphaFoldDB" id="A0A3A5HDA5"/>
<protein>
    <recommendedName>
        <fullName evidence="4">Lipoprotein</fullName>
    </recommendedName>
</protein>
<dbReference type="Gene3D" id="2.50.20.20">
    <property type="match status" value="1"/>
</dbReference>
<accession>A0A3A5HDA5</accession>
<evidence type="ECO:0000313" key="3">
    <source>
        <dbReference type="Proteomes" id="UP000276542"/>
    </source>
</evidence>
<keyword evidence="1" id="KW-0732">Signal</keyword>
<dbReference type="OrthoDB" id="3780642at2"/>
<dbReference type="Proteomes" id="UP000276542">
    <property type="component" value="Unassembled WGS sequence"/>
</dbReference>
<keyword evidence="3" id="KW-1185">Reference proteome</keyword>
<reference evidence="3" key="1">
    <citation type="submission" date="2018-09" db="EMBL/GenBank/DDBJ databases">
        <authorList>
            <person name="Zhu H."/>
        </authorList>
    </citation>
    <scope>NUCLEOTIDE SEQUENCE [LARGE SCALE GENOMIC DNA]</scope>
    <source>
        <strain evidence="3">K1W22B-1</strain>
    </source>
</reference>
<evidence type="ECO:0008006" key="4">
    <source>
        <dbReference type="Google" id="ProtNLM"/>
    </source>
</evidence>
<name>A0A3A5HDA5_9ACTN</name>
<feature type="chain" id="PRO_5038458774" description="Lipoprotein" evidence="1">
    <location>
        <begin position="19"/>
        <end position="222"/>
    </location>
</feature>
<evidence type="ECO:0000313" key="2">
    <source>
        <dbReference type="EMBL" id="RJS45957.1"/>
    </source>
</evidence>
<proteinExistence type="predicted"/>